<protein>
    <submittedName>
        <fullName evidence="2">Uncharacterized protein</fullName>
    </submittedName>
</protein>
<accession>A0A1H3H8P1</accession>
<evidence type="ECO:0000313" key="3">
    <source>
        <dbReference type="Proteomes" id="UP000199026"/>
    </source>
</evidence>
<sequence>MKLVLNTALALALTATSALALGTDGPAFSANEYAVEATAGERITIDAPKFNSKRNGQEATDGMLQVSLFEGSDAISTAPGGAHFR</sequence>
<keyword evidence="3" id="KW-1185">Reference proteome</keyword>
<name>A0A1H3H8P1_9RHOB</name>
<dbReference type="RefSeq" id="WP_089887235.1">
    <property type="nucleotide sequence ID" value="NZ_CALJFH010000018.1"/>
</dbReference>
<evidence type="ECO:0000313" key="2">
    <source>
        <dbReference type="EMBL" id="SDY11811.1"/>
    </source>
</evidence>
<keyword evidence="1" id="KW-0732">Signal</keyword>
<dbReference type="STRING" id="576131.SAMN05444486_101282"/>
<feature type="chain" id="PRO_5011467576" evidence="1">
    <location>
        <begin position="21"/>
        <end position="85"/>
    </location>
</feature>
<dbReference type="Proteomes" id="UP000199026">
    <property type="component" value="Unassembled WGS sequence"/>
</dbReference>
<gene>
    <name evidence="2" type="ORF">SAMN05444486_101282</name>
</gene>
<evidence type="ECO:0000256" key="1">
    <source>
        <dbReference type="SAM" id="SignalP"/>
    </source>
</evidence>
<feature type="signal peptide" evidence="1">
    <location>
        <begin position="1"/>
        <end position="20"/>
    </location>
</feature>
<organism evidence="2 3">
    <name type="scientific">Lentibacter algarum</name>
    <dbReference type="NCBI Taxonomy" id="576131"/>
    <lineage>
        <taxon>Bacteria</taxon>
        <taxon>Pseudomonadati</taxon>
        <taxon>Pseudomonadota</taxon>
        <taxon>Alphaproteobacteria</taxon>
        <taxon>Rhodobacterales</taxon>
        <taxon>Roseobacteraceae</taxon>
        <taxon>Lentibacter</taxon>
    </lineage>
</organism>
<dbReference type="GeneID" id="78123089"/>
<proteinExistence type="predicted"/>
<dbReference type="EMBL" id="FNPR01000001">
    <property type="protein sequence ID" value="SDY11811.1"/>
    <property type="molecule type" value="Genomic_DNA"/>
</dbReference>
<dbReference type="AlphaFoldDB" id="A0A1H3H8P1"/>
<reference evidence="2 3" key="1">
    <citation type="submission" date="2016-10" db="EMBL/GenBank/DDBJ databases">
        <authorList>
            <person name="de Groot N.N."/>
        </authorList>
    </citation>
    <scope>NUCLEOTIDE SEQUENCE [LARGE SCALE GENOMIC DNA]</scope>
    <source>
        <strain evidence="2 3">DSM 24677</strain>
    </source>
</reference>